<evidence type="ECO:0000259" key="8">
    <source>
        <dbReference type="PROSITE" id="PS50026"/>
    </source>
</evidence>
<dbReference type="Pfam" id="PF12661">
    <property type="entry name" value="hEGF"/>
    <property type="match status" value="2"/>
</dbReference>
<evidence type="ECO:0000313" key="10">
    <source>
        <dbReference type="Proteomes" id="UP001153954"/>
    </source>
</evidence>
<protein>
    <recommendedName>
        <fullName evidence="8">EGF-like domain-containing protein</fullName>
    </recommendedName>
</protein>
<dbReference type="PANTHER" id="PTHR24049:SF22">
    <property type="entry name" value="DROSOPHILA CRUMBS HOMOLOG"/>
    <property type="match status" value="1"/>
</dbReference>
<dbReference type="GO" id="GO:0120035">
    <property type="term" value="P:regulation of plasma membrane bounded cell projection organization"/>
    <property type="evidence" value="ECO:0007669"/>
    <property type="project" value="UniProtKB-ARBA"/>
</dbReference>
<keyword evidence="1 6" id="KW-0245">EGF-like domain</keyword>
<dbReference type="EMBL" id="CAKOGL010000022">
    <property type="protein sequence ID" value="CAH2100484.1"/>
    <property type="molecule type" value="Genomic_DNA"/>
</dbReference>
<evidence type="ECO:0000256" key="7">
    <source>
        <dbReference type="SAM" id="SignalP"/>
    </source>
</evidence>
<dbReference type="GO" id="GO:0016318">
    <property type="term" value="P:ommatidial rotation"/>
    <property type="evidence" value="ECO:0007669"/>
    <property type="project" value="UniProtKB-ARBA"/>
</dbReference>
<dbReference type="PROSITE" id="PS50026">
    <property type="entry name" value="EGF_3"/>
    <property type="match status" value="7"/>
</dbReference>
<feature type="domain" description="EGF-like" evidence="8">
    <location>
        <begin position="247"/>
        <end position="284"/>
    </location>
</feature>
<evidence type="ECO:0000256" key="4">
    <source>
        <dbReference type="ARBA" id="ARBA00023157"/>
    </source>
</evidence>
<dbReference type="Pfam" id="PF00008">
    <property type="entry name" value="EGF"/>
    <property type="match status" value="4"/>
</dbReference>
<feature type="signal peptide" evidence="7">
    <location>
        <begin position="1"/>
        <end position="22"/>
    </location>
</feature>
<gene>
    <name evidence="9" type="ORF">EEDITHA_LOCUS15341</name>
</gene>
<dbReference type="InterPro" id="IPR000742">
    <property type="entry name" value="EGF"/>
</dbReference>
<dbReference type="SUPFAM" id="SSF57184">
    <property type="entry name" value="Growth factor receptor domain"/>
    <property type="match status" value="2"/>
</dbReference>
<sequence length="579" mass="61127">MKIIDSQSCAALLLVAASGALAAGPLGPSDRPEAYFNGSSYIRLANPFSLKQLVGLSFRTCVGGELFSQRYEGYTLHVTALFEQVVVSWARPGQPPGAVGLARETLDNRWHWVALRYRPDPPSLLLEVDKDAQVISNVTWNPELLTPGALEAREAVVLVGNLFSGCVHEGPQLEFHAAHVLQTNARFGACPLTTDECIDRKDVLRIPPKDHCYNEPCLRHGTCISRHDRYECHCTARYTGNNCEVDAGDPCASAPCRNGARCVEDARGDYRCDCPPHYHGTFCELEESLDPQCVAGPCRNNGSCSVPPGAAEYVCDCPAGYTGRNCETDIDECAAPGAADACLNGGRCVDAVDNFTCDCTGTGYTGARCELNVNECEEERGVCGHGVCYDTYGGFVCACLPGYTGERCHRMSACASGPCGVGGACVEENGGAGFRCVCARGLVPPLCEPAPAPSPPPAPAPASPPSSAPATATAAACADLQCPPRSHCRAGVPSMVAGVMVSKQVLCVCDLGYYGAPGAAPNCSSLEAACEAGVCLNGATCARGPDHFNCTCAPGYKGTRPLLLFLFTHNNTYSYHKDH</sequence>
<dbReference type="SMART" id="SM00181">
    <property type="entry name" value="EGF"/>
    <property type="match status" value="8"/>
</dbReference>
<dbReference type="SUPFAM" id="SSF49899">
    <property type="entry name" value="Concanavalin A-like lectins/glucanases"/>
    <property type="match status" value="1"/>
</dbReference>
<dbReference type="GO" id="GO:0005509">
    <property type="term" value="F:calcium ion binding"/>
    <property type="evidence" value="ECO:0007669"/>
    <property type="project" value="InterPro"/>
</dbReference>
<dbReference type="InterPro" id="IPR000152">
    <property type="entry name" value="EGF-type_Asp/Asn_hydroxyl_site"/>
</dbReference>
<dbReference type="GO" id="GO:0007157">
    <property type="term" value="P:heterophilic cell-cell adhesion via plasma membrane cell adhesion molecules"/>
    <property type="evidence" value="ECO:0007669"/>
    <property type="project" value="TreeGrafter"/>
</dbReference>
<dbReference type="FunFam" id="2.10.25.10:FF:000012">
    <property type="entry name" value="Delta-like protein"/>
    <property type="match status" value="1"/>
</dbReference>
<dbReference type="Gene3D" id="2.10.25.10">
    <property type="entry name" value="Laminin"/>
    <property type="match status" value="6"/>
</dbReference>
<feature type="disulfide bond" evidence="6">
    <location>
        <begin position="274"/>
        <end position="283"/>
    </location>
</feature>
<dbReference type="InterPro" id="IPR009030">
    <property type="entry name" value="Growth_fac_rcpt_cys_sf"/>
</dbReference>
<dbReference type="InterPro" id="IPR051022">
    <property type="entry name" value="Notch_Cell-Fate_Det"/>
</dbReference>
<dbReference type="GO" id="GO:0048056">
    <property type="term" value="P:R3/R4 cell differentiation"/>
    <property type="evidence" value="ECO:0007669"/>
    <property type="project" value="UniProtKB-ARBA"/>
</dbReference>
<organism evidence="9 10">
    <name type="scientific">Euphydryas editha</name>
    <name type="common">Edith's checkerspot</name>
    <dbReference type="NCBI Taxonomy" id="104508"/>
    <lineage>
        <taxon>Eukaryota</taxon>
        <taxon>Metazoa</taxon>
        <taxon>Ecdysozoa</taxon>
        <taxon>Arthropoda</taxon>
        <taxon>Hexapoda</taxon>
        <taxon>Insecta</taxon>
        <taxon>Pterygota</taxon>
        <taxon>Neoptera</taxon>
        <taxon>Endopterygota</taxon>
        <taxon>Lepidoptera</taxon>
        <taxon>Glossata</taxon>
        <taxon>Ditrysia</taxon>
        <taxon>Papilionoidea</taxon>
        <taxon>Nymphalidae</taxon>
        <taxon>Nymphalinae</taxon>
        <taxon>Euphydryas</taxon>
    </lineage>
</organism>
<keyword evidence="4 6" id="KW-1015">Disulfide bond</keyword>
<feature type="chain" id="PRO_5043706700" description="EGF-like domain-containing protein" evidence="7">
    <location>
        <begin position="23"/>
        <end position="579"/>
    </location>
</feature>
<dbReference type="InterPro" id="IPR001881">
    <property type="entry name" value="EGF-like_Ca-bd_dom"/>
</dbReference>
<keyword evidence="5" id="KW-0325">Glycoprotein</keyword>
<dbReference type="GO" id="GO:0045197">
    <property type="term" value="P:establishment or maintenance of epithelial cell apical/basal polarity"/>
    <property type="evidence" value="ECO:0007669"/>
    <property type="project" value="TreeGrafter"/>
</dbReference>
<dbReference type="GO" id="GO:0005911">
    <property type="term" value="C:cell-cell junction"/>
    <property type="evidence" value="ECO:0007669"/>
    <property type="project" value="UniProtKB-ARBA"/>
</dbReference>
<dbReference type="GO" id="GO:0007476">
    <property type="term" value="P:imaginal disc-derived wing morphogenesis"/>
    <property type="evidence" value="ECO:0007669"/>
    <property type="project" value="UniProtKB-ARBA"/>
</dbReference>
<keyword evidence="3" id="KW-0677">Repeat</keyword>
<feature type="domain" description="EGF-like" evidence="8">
    <location>
        <begin position="208"/>
        <end position="244"/>
    </location>
</feature>
<dbReference type="CDD" id="cd00054">
    <property type="entry name" value="EGF_CA"/>
    <property type="match status" value="5"/>
</dbReference>
<dbReference type="GO" id="GO:0050769">
    <property type="term" value="P:positive regulation of neurogenesis"/>
    <property type="evidence" value="ECO:0007669"/>
    <property type="project" value="UniProtKB-ARBA"/>
</dbReference>
<evidence type="ECO:0000256" key="5">
    <source>
        <dbReference type="ARBA" id="ARBA00023180"/>
    </source>
</evidence>
<feature type="domain" description="EGF-like" evidence="8">
    <location>
        <begin position="372"/>
        <end position="409"/>
    </location>
</feature>
<comment type="caution">
    <text evidence="9">The sequence shown here is derived from an EMBL/GenBank/DDBJ whole genome shotgun (WGS) entry which is preliminary data.</text>
</comment>
<dbReference type="GO" id="GO:0005886">
    <property type="term" value="C:plasma membrane"/>
    <property type="evidence" value="ECO:0007669"/>
    <property type="project" value="UniProtKB-ARBA"/>
</dbReference>
<feature type="disulfide bond" evidence="6">
    <location>
        <begin position="419"/>
        <end position="436"/>
    </location>
</feature>
<comment type="caution">
    <text evidence="6">Lacks conserved residue(s) required for the propagation of feature annotation.</text>
</comment>
<dbReference type="SUPFAM" id="SSF57196">
    <property type="entry name" value="EGF/Laminin"/>
    <property type="match status" value="3"/>
</dbReference>
<evidence type="ECO:0000256" key="6">
    <source>
        <dbReference type="PROSITE-ProRule" id="PRU00076"/>
    </source>
</evidence>
<feature type="disulfide bond" evidence="6">
    <location>
        <begin position="234"/>
        <end position="243"/>
    </location>
</feature>
<dbReference type="SMART" id="SM00179">
    <property type="entry name" value="EGF_CA"/>
    <property type="match status" value="6"/>
</dbReference>
<dbReference type="PANTHER" id="PTHR24049">
    <property type="entry name" value="CRUMBS FAMILY MEMBER"/>
    <property type="match status" value="1"/>
</dbReference>
<dbReference type="PROSITE" id="PS01186">
    <property type="entry name" value="EGF_2"/>
    <property type="match status" value="2"/>
</dbReference>
<dbReference type="GO" id="GO:0007411">
    <property type="term" value="P:axon guidance"/>
    <property type="evidence" value="ECO:0007669"/>
    <property type="project" value="UniProtKB-ARBA"/>
</dbReference>
<evidence type="ECO:0000313" key="9">
    <source>
        <dbReference type="EMBL" id="CAH2100484.1"/>
    </source>
</evidence>
<evidence type="ECO:0000256" key="2">
    <source>
        <dbReference type="ARBA" id="ARBA00022729"/>
    </source>
</evidence>
<keyword evidence="10" id="KW-1185">Reference proteome</keyword>
<dbReference type="InterPro" id="IPR018097">
    <property type="entry name" value="EGF_Ca-bd_CS"/>
</dbReference>
<accession>A0AAU9UP85</accession>
<dbReference type="AlphaFoldDB" id="A0AAU9UP85"/>
<dbReference type="InterPro" id="IPR013032">
    <property type="entry name" value="EGF-like_CS"/>
</dbReference>
<feature type="disulfide bond" evidence="6">
    <location>
        <begin position="399"/>
        <end position="408"/>
    </location>
</feature>
<feature type="domain" description="EGF-like" evidence="8">
    <location>
        <begin position="289"/>
        <end position="327"/>
    </location>
</feature>
<feature type="domain" description="EGF-like" evidence="8">
    <location>
        <begin position="526"/>
        <end position="562"/>
    </location>
</feature>
<feature type="disulfide bond" evidence="6">
    <location>
        <begin position="298"/>
        <end position="315"/>
    </location>
</feature>
<feature type="disulfide bond" evidence="6">
    <location>
        <begin position="317"/>
        <end position="326"/>
    </location>
</feature>
<name>A0AAU9UP85_EUPED</name>
<dbReference type="InterPro" id="IPR013320">
    <property type="entry name" value="ConA-like_dom_sf"/>
</dbReference>
<evidence type="ECO:0000256" key="1">
    <source>
        <dbReference type="ARBA" id="ARBA00022536"/>
    </source>
</evidence>
<evidence type="ECO:0000256" key="3">
    <source>
        <dbReference type="ARBA" id="ARBA00022737"/>
    </source>
</evidence>
<dbReference type="PROSITE" id="PS01187">
    <property type="entry name" value="EGF_CA"/>
    <property type="match status" value="2"/>
</dbReference>
<reference evidence="9" key="1">
    <citation type="submission" date="2022-03" db="EMBL/GenBank/DDBJ databases">
        <authorList>
            <person name="Tunstrom K."/>
        </authorList>
    </citation>
    <scope>NUCLEOTIDE SEQUENCE</scope>
</reference>
<dbReference type="GO" id="GO:0032991">
    <property type="term" value="C:protein-containing complex"/>
    <property type="evidence" value="ECO:0007669"/>
    <property type="project" value="TreeGrafter"/>
</dbReference>
<feature type="domain" description="EGF-like" evidence="8">
    <location>
        <begin position="329"/>
        <end position="370"/>
    </location>
</feature>
<dbReference type="PROSITE" id="PS00010">
    <property type="entry name" value="ASX_HYDROXYL"/>
    <property type="match status" value="2"/>
</dbReference>
<dbReference type="PROSITE" id="PS00022">
    <property type="entry name" value="EGF_1"/>
    <property type="match status" value="4"/>
</dbReference>
<feature type="disulfide bond" evidence="6">
    <location>
        <begin position="438"/>
        <end position="447"/>
    </location>
</feature>
<keyword evidence="2 7" id="KW-0732">Signal</keyword>
<proteinExistence type="predicted"/>
<dbReference type="Proteomes" id="UP001153954">
    <property type="component" value="Unassembled WGS sequence"/>
</dbReference>
<dbReference type="GO" id="GO:0040008">
    <property type="term" value="P:regulation of growth"/>
    <property type="evidence" value="ECO:0007669"/>
    <property type="project" value="UniProtKB-ARBA"/>
</dbReference>
<dbReference type="FunFam" id="2.10.25.10:FF:000100">
    <property type="entry name" value="neurogenic locus notch homolog protein 3"/>
    <property type="match status" value="1"/>
</dbReference>
<feature type="domain" description="EGF-like" evidence="8">
    <location>
        <begin position="410"/>
        <end position="448"/>
    </location>
</feature>